<evidence type="ECO:0000313" key="4">
    <source>
        <dbReference type="EMBL" id="AUV81613.1"/>
    </source>
</evidence>
<dbReference type="GO" id="GO:0004065">
    <property type="term" value="F:arylsulfatase activity"/>
    <property type="evidence" value="ECO:0007669"/>
    <property type="project" value="TreeGrafter"/>
</dbReference>
<gene>
    <name evidence="4" type="ORF">C2R22_08060</name>
</gene>
<feature type="region of interest" description="Disordered" evidence="2">
    <location>
        <begin position="437"/>
        <end position="458"/>
    </location>
</feature>
<dbReference type="CDD" id="cd16148">
    <property type="entry name" value="sulfatase_like"/>
    <property type="match status" value="1"/>
</dbReference>
<dbReference type="InterPro" id="IPR000917">
    <property type="entry name" value="Sulfatase_N"/>
</dbReference>
<dbReference type="GeneID" id="35592036"/>
<feature type="domain" description="Sulfatase N-terminal" evidence="3">
    <location>
        <begin position="5"/>
        <end position="333"/>
    </location>
</feature>
<accession>A0A2I8VI48</accession>
<dbReference type="AlphaFoldDB" id="A0A2I8VI48"/>
<dbReference type="RefSeq" id="WP_103425301.1">
    <property type="nucleotide sequence ID" value="NZ_CP026309.1"/>
</dbReference>
<evidence type="ECO:0000256" key="1">
    <source>
        <dbReference type="ARBA" id="ARBA00008779"/>
    </source>
</evidence>
<dbReference type="EMBL" id="CP026309">
    <property type="protein sequence ID" value="AUV81613.1"/>
    <property type="molecule type" value="Genomic_DNA"/>
</dbReference>
<dbReference type="InterPro" id="IPR050738">
    <property type="entry name" value="Sulfatase"/>
</dbReference>
<dbReference type="SUPFAM" id="SSF53649">
    <property type="entry name" value="Alkaline phosphatase-like"/>
    <property type="match status" value="1"/>
</dbReference>
<dbReference type="Gene3D" id="3.40.720.10">
    <property type="entry name" value="Alkaline Phosphatase, subunit A"/>
    <property type="match status" value="1"/>
</dbReference>
<dbReference type="KEGG" id="srub:C2R22_08060"/>
<dbReference type="OrthoDB" id="3164at2157"/>
<evidence type="ECO:0000256" key="2">
    <source>
        <dbReference type="SAM" id="MobiDB-lite"/>
    </source>
</evidence>
<reference evidence="4 5" key="1">
    <citation type="submission" date="2018-01" db="EMBL/GenBank/DDBJ databases">
        <title>Complete genome sequence of Salinigranum rubrum GX10T, an extremely halophilic archaeon isolated from a marine solar saltern.</title>
        <authorList>
            <person name="Han S."/>
        </authorList>
    </citation>
    <scope>NUCLEOTIDE SEQUENCE [LARGE SCALE GENOMIC DNA]</scope>
    <source>
        <strain evidence="4 5">GX10</strain>
    </source>
</reference>
<name>A0A2I8VI48_9EURY</name>
<protein>
    <submittedName>
        <fullName evidence="4">Sulfatase</fullName>
    </submittedName>
</protein>
<evidence type="ECO:0000259" key="3">
    <source>
        <dbReference type="Pfam" id="PF00884"/>
    </source>
</evidence>
<dbReference type="Pfam" id="PF00884">
    <property type="entry name" value="Sulfatase"/>
    <property type="match status" value="1"/>
</dbReference>
<dbReference type="PANTHER" id="PTHR42693:SF33">
    <property type="entry name" value="ARYLSULFATASE"/>
    <property type="match status" value="1"/>
</dbReference>
<sequence length="458" mass="49327">MKTLLVTVDAWRASHTSFAAPTAGGDEPPVPYTPNIASLAESGTAFTQAVSHGPATPYAFPALHTSSLPLSHGGYERIDESRTLTSEALSRGGYHCVGVHANPWLGERYGYARGYAEYSDVGEFSLPFLDDIREELIGRFGLDHPVYRAAQYAYRYVQKPLSSLGGGGNDEIATAREALQSAPDDSFVWVHLLTPHAPYTPEKEYREAMGVPNFKGSAMSLSTRAQHDPDSLSPPERAAVRRLYAASVRQADAEVARILDAADDDTLVVVSADHGEALFEHGQVGHEPALYDELVRVPLVVRPPAGHPVEASQVDTQVRHVDIGPTILDYAGVDVPDGWVGRSLRPAIEGEEVGEELAVSEVASTATTPGQLDPDALQVAVRTPERKVVATTDGTVLGFDLVADAGETDPVTDPTGGDWTRLRDALSARLDEIEVGESAAVERDDETEQRLRDLGYLE</sequence>
<proteinExistence type="inferred from homology"/>
<organism evidence="4 5">
    <name type="scientific">Salinigranum rubrum</name>
    <dbReference type="NCBI Taxonomy" id="755307"/>
    <lineage>
        <taxon>Archaea</taxon>
        <taxon>Methanobacteriati</taxon>
        <taxon>Methanobacteriota</taxon>
        <taxon>Stenosarchaea group</taxon>
        <taxon>Halobacteria</taxon>
        <taxon>Halobacteriales</taxon>
        <taxon>Haloferacaceae</taxon>
        <taxon>Salinigranum</taxon>
    </lineage>
</organism>
<keyword evidence="5" id="KW-1185">Reference proteome</keyword>
<feature type="compositionally biased region" description="Basic and acidic residues" evidence="2">
    <location>
        <begin position="448"/>
        <end position="458"/>
    </location>
</feature>
<evidence type="ECO:0000313" key="5">
    <source>
        <dbReference type="Proteomes" id="UP000236584"/>
    </source>
</evidence>
<dbReference type="Proteomes" id="UP000236584">
    <property type="component" value="Chromosome"/>
</dbReference>
<comment type="similarity">
    <text evidence="1">Belongs to the sulfatase family.</text>
</comment>
<dbReference type="InterPro" id="IPR017850">
    <property type="entry name" value="Alkaline_phosphatase_core_sf"/>
</dbReference>
<dbReference type="PANTHER" id="PTHR42693">
    <property type="entry name" value="ARYLSULFATASE FAMILY MEMBER"/>
    <property type="match status" value="1"/>
</dbReference>